<dbReference type="PRINTS" id="PR00320">
    <property type="entry name" value="GPROTEINBRPT"/>
</dbReference>
<reference evidence="5" key="2">
    <citation type="submission" date="2025-08" db="UniProtKB">
        <authorList>
            <consortium name="RefSeq"/>
        </authorList>
    </citation>
    <scope>IDENTIFICATION</scope>
    <source>
        <tissue evidence="5">Leaf</tissue>
    </source>
</reference>
<dbReference type="InterPro" id="IPR019775">
    <property type="entry name" value="WD40_repeat_CS"/>
</dbReference>
<dbReference type="KEGG" id="soe:110792991"/>
<proteinExistence type="predicted"/>
<dbReference type="PANTHER" id="PTHR22844:SF213">
    <property type="entry name" value="OS01G0232200 PROTEIN"/>
    <property type="match status" value="1"/>
</dbReference>
<keyword evidence="4" id="KW-1185">Reference proteome</keyword>
<dbReference type="PROSITE" id="PS50294">
    <property type="entry name" value="WD_REPEATS_REGION"/>
    <property type="match status" value="3"/>
</dbReference>
<dbReference type="GeneID" id="110792991"/>
<dbReference type="InterPro" id="IPR015943">
    <property type="entry name" value="WD40/YVTN_repeat-like_dom_sf"/>
</dbReference>
<name>A0A9R0IQ44_SPIOL</name>
<evidence type="ECO:0000313" key="5">
    <source>
        <dbReference type="RefSeq" id="XP_021853512.2"/>
    </source>
</evidence>
<dbReference type="AlphaFoldDB" id="A0A9R0IQ44"/>
<feature type="repeat" description="WD" evidence="3">
    <location>
        <begin position="172"/>
        <end position="213"/>
    </location>
</feature>
<organism evidence="4 5">
    <name type="scientific">Spinacia oleracea</name>
    <name type="common">Spinach</name>
    <dbReference type="NCBI Taxonomy" id="3562"/>
    <lineage>
        <taxon>Eukaryota</taxon>
        <taxon>Viridiplantae</taxon>
        <taxon>Streptophyta</taxon>
        <taxon>Embryophyta</taxon>
        <taxon>Tracheophyta</taxon>
        <taxon>Spermatophyta</taxon>
        <taxon>Magnoliopsida</taxon>
        <taxon>eudicotyledons</taxon>
        <taxon>Gunneridae</taxon>
        <taxon>Pentapetalae</taxon>
        <taxon>Caryophyllales</taxon>
        <taxon>Chenopodiaceae</taxon>
        <taxon>Chenopodioideae</taxon>
        <taxon>Anserineae</taxon>
        <taxon>Spinacia</taxon>
    </lineage>
</organism>
<dbReference type="Gene3D" id="2.130.10.10">
    <property type="entry name" value="YVTN repeat-like/Quinoprotein amine dehydrogenase"/>
    <property type="match status" value="2"/>
</dbReference>
<dbReference type="InterPro" id="IPR020472">
    <property type="entry name" value="WD40_PAC1"/>
</dbReference>
<feature type="repeat" description="WD" evidence="3">
    <location>
        <begin position="316"/>
        <end position="345"/>
    </location>
</feature>
<dbReference type="Pfam" id="PF00400">
    <property type="entry name" value="WD40"/>
    <property type="match status" value="5"/>
</dbReference>
<evidence type="ECO:0000256" key="3">
    <source>
        <dbReference type="PROSITE-ProRule" id="PRU00221"/>
    </source>
</evidence>
<dbReference type="InterPro" id="IPR036322">
    <property type="entry name" value="WD40_repeat_dom_sf"/>
</dbReference>
<keyword evidence="1 3" id="KW-0853">WD repeat</keyword>
<reference evidence="4" key="1">
    <citation type="journal article" date="2021" name="Nat. Commun.">
        <title>Genomic analyses provide insights into spinach domestication and the genetic basis of agronomic traits.</title>
        <authorList>
            <person name="Cai X."/>
            <person name="Sun X."/>
            <person name="Xu C."/>
            <person name="Sun H."/>
            <person name="Wang X."/>
            <person name="Ge C."/>
            <person name="Zhang Z."/>
            <person name="Wang Q."/>
            <person name="Fei Z."/>
            <person name="Jiao C."/>
            <person name="Wang Q."/>
        </authorList>
    </citation>
    <scope>NUCLEOTIDE SEQUENCE [LARGE SCALE GENOMIC DNA]</scope>
    <source>
        <strain evidence="4">cv. Varoflay</strain>
    </source>
</reference>
<accession>A0A9R0IQ44</accession>
<evidence type="ECO:0000256" key="1">
    <source>
        <dbReference type="ARBA" id="ARBA00022574"/>
    </source>
</evidence>
<protein>
    <submittedName>
        <fullName evidence="5">Protein JINGUBANG-like</fullName>
    </submittedName>
</protein>
<feature type="repeat" description="WD" evidence="3">
    <location>
        <begin position="214"/>
        <end position="245"/>
    </location>
</feature>
<dbReference type="PROSITE" id="PS00678">
    <property type="entry name" value="WD_REPEATS_1"/>
    <property type="match status" value="1"/>
</dbReference>
<dbReference type="SMART" id="SM00320">
    <property type="entry name" value="WD40"/>
    <property type="match status" value="7"/>
</dbReference>
<dbReference type="SUPFAM" id="SSF50978">
    <property type="entry name" value="WD40 repeat-like"/>
    <property type="match status" value="1"/>
</dbReference>
<evidence type="ECO:0000256" key="2">
    <source>
        <dbReference type="ARBA" id="ARBA00022737"/>
    </source>
</evidence>
<dbReference type="CDD" id="cd00200">
    <property type="entry name" value="WD40"/>
    <property type="match status" value="1"/>
</dbReference>
<dbReference type="PROSITE" id="PS50082">
    <property type="entry name" value="WD_REPEATS_2"/>
    <property type="match status" value="3"/>
</dbReference>
<gene>
    <name evidence="5" type="primary">LOC110792991</name>
</gene>
<dbReference type="Proteomes" id="UP000813463">
    <property type="component" value="Chromosome 1"/>
</dbReference>
<dbReference type="RefSeq" id="XP_021853512.2">
    <property type="nucleotide sequence ID" value="XM_021997820.2"/>
</dbReference>
<dbReference type="InterPro" id="IPR045182">
    <property type="entry name" value="JINGUBANG-like"/>
</dbReference>
<dbReference type="PANTHER" id="PTHR22844">
    <property type="entry name" value="F-BOX AND WD40 DOMAIN PROTEIN"/>
    <property type="match status" value="1"/>
</dbReference>
<keyword evidence="2" id="KW-0677">Repeat</keyword>
<sequence>MKRQFSTKKSLSILLDEDNNNNNNNKIEDQSPSFHHLSLNLQHNESPESLWSRSPISSPCNPSLLYCCISSLRHDGDVYSIAVSGDLVLTGSSSRRVHAWYSLDCHSKGCLQASSGDVRAMAAQGNMLFTSHKDHKVRIWNMKSNNNDFKPKKLTTLPISNNFKNFILRPITPQHKDIISCMAYYNIEGLLYTGSFDKTVKVWRLNERKCIDSFVAHADNINDMVINQQNGYLFTCSSDGTVKMWMRVYGETSHVLIKVLCVNKYPIYALALSNTSMLLQSQNQISSFLYSGCFDGCISFWEQEVSCQYNMGSRSLQGHQFAVLCLVALENLVISGSEDSTIRIWRRSEETRVACTHECIAVLEGHRGPVKCLAALSCKDKSVVSFLVFSASLDQTFKVWRVKLLQEMKNSSADYCCINENDDDDMEVRNTRKSMEVERSTVLSPSWVRRKLHCRSIR</sequence>
<evidence type="ECO:0000313" key="4">
    <source>
        <dbReference type="Proteomes" id="UP000813463"/>
    </source>
</evidence>
<dbReference type="InterPro" id="IPR001680">
    <property type="entry name" value="WD40_rpt"/>
</dbReference>